<keyword evidence="1" id="KW-0694">RNA-binding</keyword>
<sequence>MAQLFVGQLPFSKFFPDDLLNLFRPYGSVVAHQLHIHQGNAFVTYATTEEADRAIQALHGKCALGTRSQPIQVMYSKGTRLISTFGLHHRSVCLARNKDRQRSKETSVVSDGVTAADDEMHLGDVMNRCVNPTSASRNVILSPMLCSIGNCHSGTEEQNASFTTLFSSCGDLSGKSEITGDEDSRQLGSVYAAMAASNYHLFQQQQQQQQEPPSYPINASSLVYGNTVNWPVTRYPLAANAAAPGLTPVLGGSALTPSADTSSSSLSGSGPVTYVVMPNSNYPVPCVMPLYYTLPTSNANSLSPQQQQEKQQQQALASALASYSVGMSPAQIAYLPLQPR</sequence>
<accession>A0AAW0F1R1</accession>
<organism evidence="3 4">
    <name type="scientific">Novymonas esmeraldas</name>
    <dbReference type="NCBI Taxonomy" id="1808958"/>
    <lineage>
        <taxon>Eukaryota</taxon>
        <taxon>Discoba</taxon>
        <taxon>Euglenozoa</taxon>
        <taxon>Kinetoplastea</taxon>
        <taxon>Metakinetoplastina</taxon>
        <taxon>Trypanosomatida</taxon>
        <taxon>Trypanosomatidae</taxon>
        <taxon>Novymonas</taxon>
    </lineage>
</organism>
<dbReference type="AlphaFoldDB" id="A0AAW0F1R1"/>
<dbReference type="SUPFAM" id="SSF54928">
    <property type="entry name" value="RNA-binding domain, RBD"/>
    <property type="match status" value="1"/>
</dbReference>
<dbReference type="InterPro" id="IPR035979">
    <property type="entry name" value="RBD_domain_sf"/>
</dbReference>
<proteinExistence type="predicted"/>
<evidence type="ECO:0000313" key="3">
    <source>
        <dbReference type="EMBL" id="KAK7199139.1"/>
    </source>
</evidence>
<dbReference type="PROSITE" id="PS50102">
    <property type="entry name" value="RRM"/>
    <property type="match status" value="1"/>
</dbReference>
<reference evidence="3 4" key="1">
    <citation type="journal article" date="2021" name="MBio">
        <title>A New Model Trypanosomatid, Novymonas esmeraldas: Genomic Perception of Its 'Candidatus Pandoraea novymonadis' Endosymbiont.</title>
        <authorList>
            <person name="Zakharova A."/>
            <person name="Saura A."/>
            <person name="Butenko A."/>
            <person name="Podesvova L."/>
            <person name="Warmusova S."/>
            <person name="Kostygov A.Y."/>
            <person name="Nenarokova A."/>
            <person name="Lukes J."/>
            <person name="Opperdoes F.R."/>
            <person name="Yurchenko V."/>
        </authorList>
    </citation>
    <scope>NUCLEOTIDE SEQUENCE [LARGE SCALE GENOMIC DNA]</scope>
    <source>
        <strain evidence="3 4">E262AT.01</strain>
    </source>
</reference>
<dbReference type="InterPro" id="IPR000504">
    <property type="entry name" value="RRM_dom"/>
</dbReference>
<dbReference type="Pfam" id="PF00076">
    <property type="entry name" value="RRM_1"/>
    <property type="match status" value="1"/>
</dbReference>
<dbReference type="Proteomes" id="UP001430356">
    <property type="component" value="Unassembled WGS sequence"/>
</dbReference>
<feature type="domain" description="RRM" evidence="2">
    <location>
        <begin position="2"/>
        <end position="78"/>
    </location>
</feature>
<gene>
    <name evidence="3" type="ORF">NESM_000883500</name>
</gene>
<dbReference type="Gene3D" id="3.30.70.330">
    <property type="match status" value="1"/>
</dbReference>
<evidence type="ECO:0000313" key="4">
    <source>
        <dbReference type="Proteomes" id="UP001430356"/>
    </source>
</evidence>
<dbReference type="SMART" id="SM00360">
    <property type="entry name" value="RRM"/>
    <property type="match status" value="1"/>
</dbReference>
<comment type="caution">
    <text evidence="3">The sequence shown here is derived from an EMBL/GenBank/DDBJ whole genome shotgun (WGS) entry which is preliminary data.</text>
</comment>
<evidence type="ECO:0000256" key="1">
    <source>
        <dbReference type="PROSITE-ProRule" id="PRU00176"/>
    </source>
</evidence>
<dbReference type="EMBL" id="JAECZO010000220">
    <property type="protein sequence ID" value="KAK7199139.1"/>
    <property type="molecule type" value="Genomic_DNA"/>
</dbReference>
<name>A0AAW0F1R1_9TRYP</name>
<dbReference type="GO" id="GO:0003723">
    <property type="term" value="F:RNA binding"/>
    <property type="evidence" value="ECO:0007669"/>
    <property type="project" value="UniProtKB-UniRule"/>
</dbReference>
<protein>
    <submittedName>
        <fullName evidence="3">RNA recognition motif (RRM, RBD, or RNP domain)</fullName>
    </submittedName>
</protein>
<dbReference type="InterPro" id="IPR012677">
    <property type="entry name" value="Nucleotide-bd_a/b_plait_sf"/>
</dbReference>
<keyword evidence="4" id="KW-1185">Reference proteome</keyword>
<evidence type="ECO:0000259" key="2">
    <source>
        <dbReference type="PROSITE" id="PS50102"/>
    </source>
</evidence>